<evidence type="ECO:0000313" key="13">
    <source>
        <dbReference type="Proteomes" id="UP000253410"/>
    </source>
</evidence>
<keyword evidence="13" id="KW-1185">Reference proteome</keyword>
<evidence type="ECO:0000256" key="3">
    <source>
        <dbReference type="ARBA" id="ARBA00022723"/>
    </source>
</evidence>
<dbReference type="PANTHER" id="PTHR43749">
    <property type="entry name" value="RNA-SPLICING LIGASE RTCB"/>
    <property type="match status" value="1"/>
</dbReference>
<reference evidence="12 13" key="1">
    <citation type="submission" date="2018-05" db="EMBL/GenBank/DDBJ databases">
        <title>Chitinophaga sp. K3CV102501T nov., isolated from isolated from a monsoon evergreen broad-leaved forest soil.</title>
        <authorList>
            <person name="Lv Y."/>
        </authorList>
    </citation>
    <scope>NUCLEOTIDE SEQUENCE [LARGE SCALE GENOMIC DNA]</scope>
    <source>
        <strain evidence="12 13">GDMCC 1.1325</strain>
    </source>
</reference>
<feature type="binding site" evidence="11">
    <location>
        <position position="254"/>
    </location>
    <ligand>
        <name>Mn(2+)</name>
        <dbReference type="ChEBI" id="CHEBI:29035"/>
        <label>2</label>
    </ligand>
</feature>
<feature type="active site" description="GMP-histidine intermediate" evidence="9">
    <location>
        <position position="393"/>
    </location>
</feature>
<keyword evidence="3 11" id="KW-0479">Metal-binding</keyword>
<comment type="cofactor">
    <cofactor evidence="11">
        <name>Mn(2+)</name>
        <dbReference type="ChEBI" id="CHEBI:29035"/>
    </cofactor>
    <text evidence="11">Binds 2 manganese ions per subunit.</text>
</comment>
<dbReference type="InterPro" id="IPR036025">
    <property type="entry name" value="RtcB-like_sf"/>
</dbReference>
<dbReference type="SUPFAM" id="SSF103365">
    <property type="entry name" value="Hypothetical protein PH1602"/>
    <property type="match status" value="1"/>
</dbReference>
<dbReference type="EMBL" id="QFFJ01000002">
    <property type="protein sequence ID" value="RBL88874.1"/>
    <property type="molecule type" value="Genomic_DNA"/>
</dbReference>
<dbReference type="Proteomes" id="UP000253410">
    <property type="component" value="Unassembled WGS sequence"/>
</dbReference>
<feature type="binding site" evidence="11">
    <location>
        <position position="226"/>
    </location>
    <ligand>
        <name>Mn(2+)</name>
        <dbReference type="ChEBI" id="CHEBI:29035"/>
        <label>1</label>
    </ligand>
</feature>
<keyword evidence="2 12" id="KW-0436">Ligase</keyword>
<name>A0A365XT32_9BACT</name>
<feature type="binding site" evidence="11">
    <location>
        <position position="336"/>
    </location>
    <ligand>
        <name>Mn(2+)</name>
        <dbReference type="ChEBI" id="CHEBI:29035"/>
        <label>2</label>
    </ligand>
</feature>
<evidence type="ECO:0000256" key="2">
    <source>
        <dbReference type="ARBA" id="ARBA00022598"/>
    </source>
</evidence>
<gene>
    <name evidence="12" type="ORF">DF182_20185</name>
</gene>
<comment type="caution">
    <text evidence="12">The sequence shown here is derived from an EMBL/GenBank/DDBJ whole genome shotgun (WGS) entry which is preliminary data.</text>
</comment>
<evidence type="ECO:0000256" key="4">
    <source>
        <dbReference type="ARBA" id="ARBA00022741"/>
    </source>
</evidence>
<keyword evidence="7 11" id="KW-0464">Manganese</keyword>
<evidence type="ECO:0000256" key="7">
    <source>
        <dbReference type="ARBA" id="ARBA00023211"/>
    </source>
</evidence>
<feature type="binding site" evidence="11">
    <location>
        <position position="147"/>
    </location>
    <ligand>
        <name>Mn(2+)</name>
        <dbReference type="ChEBI" id="CHEBI:29035"/>
        <label>1</label>
    </ligand>
</feature>
<keyword evidence="5" id="KW-0692">RNA repair</keyword>
<evidence type="ECO:0000256" key="6">
    <source>
        <dbReference type="ARBA" id="ARBA00023134"/>
    </source>
</evidence>
<evidence type="ECO:0000256" key="1">
    <source>
        <dbReference type="ARBA" id="ARBA00012726"/>
    </source>
</evidence>
<keyword evidence="6 10" id="KW-0342">GTP-binding</keyword>
<protein>
    <recommendedName>
        <fullName evidence="1">3'-phosphate/5'-hydroxy nucleic acid ligase</fullName>
        <ecNumber evidence="1">6.5.1.8</ecNumber>
    </recommendedName>
</protein>
<feature type="binding site" evidence="10">
    <location>
        <begin position="336"/>
        <end position="337"/>
    </location>
    <ligand>
        <name>GMP</name>
        <dbReference type="ChEBI" id="CHEBI:58115"/>
    </ligand>
</feature>
<dbReference type="Gene3D" id="3.90.1860.10">
    <property type="entry name" value="tRNA-splicing ligase RtcB"/>
    <property type="match status" value="1"/>
</dbReference>
<dbReference type="GO" id="GO:0170057">
    <property type="term" value="F:RNA ligase (GTP) activity"/>
    <property type="evidence" value="ECO:0007669"/>
    <property type="project" value="UniProtKB-EC"/>
</dbReference>
<evidence type="ECO:0000256" key="9">
    <source>
        <dbReference type="PIRSR" id="PIRSR601233-1"/>
    </source>
</evidence>
<dbReference type="GO" id="GO:0006281">
    <property type="term" value="P:DNA repair"/>
    <property type="evidence" value="ECO:0007669"/>
    <property type="project" value="TreeGrafter"/>
</dbReference>
<organism evidence="12 13">
    <name type="scientific">Chitinophaga flava</name>
    <dbReference type="NCBI Taxonomy" id="2259036"/>
    <lineage>
        <taxon>Bacteria</taxon>
        <taxon>Pseudomonadati</taxon>
        <taxon>Bacteroidota</taxon>
        <taxon>Chitinophagia</taxon>
        <taxon>Chitinophagales</taxon>
        <taxon>Chitinophagaceae</taxon>
        <taxon>Chitinophaga</taxon>
    </lineage>
</organism>
<sequence length="466" mass="51172">MSGLKTKELSKIGYTDDRARSLVINIISRHFKHHQKADIIQLLTDIKARPADYLQDEVLGPIAAVFAEQPKECNFQSYQLLEKSGQLKIYGAKEIESSARQQMELAMSLPVTVQGALMPDAHMGYGLPVGGVLATEQAVVPYAVGVDIGCRMALTLFDEGESFLKRYSYQLKVALKDYTHFGMEGGLDFYQEHAVLDSPDFRATTLLKSLHGKAVRQLGSSGSGNHFVEFGLLTLSEDNSLSLPPKQYLALLSHSGSRGLGATIAQHYTKIAMDTCKLPRSAQQLAWLDMNSEAGQEYWLSMNLAGDYARACHQRIHHNLARAMGLKGLVTVENHHNFAWEETLTDTRKVIVHRKGATPAHAGELGIIPGSMTTAAYLVRGKGVEEALYSASHGAGRAMSRSRAREKMTMSALKKIVSEAGVTLIGGSVEENPLAYKDIEKVIGAQQELVDIEGRFMPVIVRMNKE</sequence>
<evidence type="ECO:0000256" key="11">
    <source>
        <dbReference type="PIRSR" id="PIRSR601233-3"/>
    </source>
</evidence>
<feature type="binding site" evidence="10">
    <location>
        <begin position="369"/>
        <end position="372"/>
    </location>
    <ligand>
        <name>GMP</name>
        <dbReference type="ChEBI" id="CHEBI:58115"/>
    </ligand>
</feature>
<evidence type="ECO:0000256" key="5">
    <source>
        <dbReference type="ARBA" id="ARBA00022800"/>
    </source>
</evidence>
<evidence type="ECO:0000256" key="8">
    <source>
        <dbReference type="ARBA" id="ARBA00047746"/>
    </source>
</evidence>
<dbReference type="EC" id="6.5.1.8" evidence="1"/>
<dbReference type="GO" id="GO:0006396">
    <property type="term" value="P:RNA processing"/>
    <property type="evidence" value="ECO:0007669"/>
    <property type="project" value="InterPro"/>
</dbReference>
<dbReference type="GO" id="GO:0005525">
    <property type="term" value="F:GTP binding"/>
    <property type="evidence" value="ECO:0007669"/>
    <property type="project" value="UniProtKB-KW"/>
</dbReference>
<feature type="binding site" evidence="10">
    <location>
        <begin position="393"/>
        <end position="396"/>
    </location>
    <ligand>
        <name>GMP</name>
        <dbReference type="ChEBI" id="CHEBI:58115"/>
    </ligand>
</feature>
<dbReference type="AlphaFoldDB" id="A0A365XT32"/>
<dbReference type="GO" id="GO:0042245">
    <property type="term" value="P:RNA repair"/>
    <property type="evidence" value="ECO:0007669"/>
    <property type="project" value="UniProtKB-KW"/>
</dbReference>
<feature type="binding site" evidence="10">
    <location>
        <begin position="225"/>
        <end position="229"/>
    </location>
    <ligand>
        <name>GMP</name>
        <dbReference type="ChEBI" id="CHEBI:58115"/>
    </ligand>
</feature>
<evidence type="ECO:0000313" key="12">
    <source>
        <dbReference type="EMBL" id="RBL88874.1"/>
    </source>
</evidence>
<dbReference type="RefSeq" id="WP_113617615.1">
    <property type="nucleotide sequence ID" value="NZ_QFFJ01000002.1"/>
</dbReference>
<accession>A0A365XT32</accession>
<comment type="catalytic activity">
    <reaction evidence="8">
        <text>a 3'-end 3'-phospho-ribonucleotide-RNA + a 5'-end dephospho-ribonucleoside-RNA + GTP = a ribonucleotidyl-ribonucleotide-RNA + GMP + diphosphate</text>
        <dbReference type="Rhea" id="RHEA:68076"/>
        <dbReference type="Rhea" id="RHEA-COMP:10463"/>
        <dbReference type="Rhea" id="RHEA-COMP:13936"/>
        <dbReference type="Rhea" id="RHEA-COMP:17355"/>
        <dbReference type="ChEBI" id="CHEBI:33019"/>
        <dbReference type="ChEBI" id="CHEBI:37565"/>
        <dbReference type="ChEBI" id="CHEBI:58115"/>
        <dbReference type="ChEBI" id="CHEBI:83062"/>
        <dbReference type="ChEBI" id="CHEBI:138284"/>
        <dbReference type="ChEBI" id="CHEBI:173118"/>
        <dbReference type="EC" id="6.5.1.8"/>
    </reaction>
</comment>
<keyword evidence="4 10" id="KW-0547">Nucleotide-binding</keyword>
<dbReference type="Pfam" id="PF01139">
    <property type="entry name" value="RtcB"/>
    <property type="match status" value="2"/>
</dbReference>
<proteinExistence type="predicted"/>
<evidence type="ECO:0000256" key="10">
    <source>
        <dbReference type="PIRSR" id="PIRSR601233-2"/>
    </source>
</evidence>
<dbReference type="GO" id="GO:0030145">
    <property type="term" value="F:manganese ion binding"/>
    <property type="evidence" value="ECO:0007669"/>
    <property type="project" value="TreeGrafter"/>
</dbReference>
<dbReference type="InterPro" id="IPR001233">
    <property type="entry name" value="RtcB"/>
</dbReference>
<dbReference type="GO" id="GO:0003909">
    <property type="term" value="F:DNA ligase activity"/>
    <property type="evidence" value="ECO:0007669"/>
    <property type="project" value="TreeGrafter"/>
</dbReference>
<dbReference type="InterPro" id="IPR052915">
    <property type="entry name" value="RtcB-like"/>
</dbReference>
<dbReference type="OrthoDB" id="9802323at2"/>
<dbReference type="PANTHER" id="PTHR43749:SF2">
    <property type="entry name" value="RNA-SPLICING LIGASE RTCB"/>
    <property type="match status" value="1"/>
</dbReference>